<feature type="domain" description="Metallo-beta-lactamase" evidence="9">
    <location>
        <begin position="202"/>
        <end position="271"/>
    </location>
</feature>
<keyword evidence="6 8" id="KW-0378">Hydrolase</keyword>
<feature type="binding site" evidence="8">
    <location>
        <position position="67"/>
    </location>
    <ligand>
        <name>Zn(2+)</name>
        <dbReference type="ChEBI" id="CHEBI:29105"/>
        <label>2</label>
        <note>catalytic</note>
    </ligand>
</feature>
<feature type="binding site" evidence="8">
    <location>
        <position position="212"/>
    </location>
    <ligand>
        <name>Zn(2+)</name>
        <dbReference type="ChEBI" id="CHEBI:29105"/>
        <label>1</label>
        <note>catalytic</note>
    </ligand>
</feature>
<name>A0ABS2Q1H9_9BACL</name>
<accession>A0ABS2Q1H9</accession>
<dbReference type="RefSeq" id="WP_205004040.1">
    <property type="nucleotide sequence ID" value="NZ_JAFBER010000016.1"/>
</dbReference>
<dbReference type="GO" id="GO:0042781">
    <property type="term" value="F:3'-tRNA processing endoribonuclease activity"/>
    <property type="evidence" value="ECO:0007669"/>
    <property type="project" value="UniProtKB-EC"/>
</dbReference>
<dbReference type="InterPro" id="IPR036866">
    <property type="entry name" value="RibonucZ/Hydroxyglut_hydro"/>
</dbReference>
<feature type="binding site" evidence="8">
    <location>
        <position position="270"/>
    </location>
    <ligand>
        <name>Zn(2+)</name>
        <dbReference type="ChEBI" id="CHEBI:29105"/>
        <label>2</label>
        <note>catalytic</note>
    </ligand>
</feature>
<protein>
    <recommendedName>
        <fullName evidence="8">Ribonuclease Z</fullName>
        <shortName evidence="8">RNase Z</shortName>
        <ecNumber evidence="8">3.1.26.11</ecNumber>
    </recommendedName>
    <alternativeName>
        <fullName evidence="8">tRNA 3 endonuclease</fullName>
    </alternativeName>
    <alternativeName>
        <fullName evidence="8">tRNase Z</fullName>
    </alternativeName>
</protein>
<keyword evidence="5 8" id="KW-0255">Endonuclease</keyword>
<dbReference type="Gene3D" id="3.60.15.10">
    <property type="entry name" value="Ribonuclease Z/Hydroxyacylglutathione hydrolase-like"/>
    <property type="match status" value="1"/>
</dbReference>
<dbReference type="InterPro" id="IPR001279">
    <property type="entry name" value="Metallo-B-lactamas"/>
</dbReference>
<dbReference type="Proteomes" id="UP000808914">
    <property type="component" value="Unassembled WGS sequence"/>
</dbReference>
<evidence type="ECO:0000313" key="10">
    <source>
        <dbReference type="EMBL" id="MBM7646145.1"/>
    </source>
</evidence>
<sequence length="305" mass="34034">MYFTFLGTGAGVPAKLRNTASMVLTMPEYQGDAWMFDCGEATQHQILHTSVKLSKIKKIFITHLHGDHIYGLPGVLGSRSFQGGDDQLTVFGPKGIKDFIEMSLSISSTYLKYPLEIIEIDEDGVIYEDKYFKVSAKELEHGITCYGYRIEEKDQPGTLLVDRLKAEGIMPGPIYREFKEKAAVTLPNGRTLNSSDYIGPDKKGRKIAVLGDTRICQAAVDLAEGVDVLIHESTFSHGMEEKAYDYFHSTSSQAAQTAKAANAAALILTHISSRFQEDDHLLLEEAREIFSPVYLAKDFWTYKID</sequence>
<evidence type="ECO:0000256" key="1">
    <source>
        <dbReference type="ARBA" id="ARBA00011738"/>
    </source>
</evidence>
<feature type="binding site" evidence="8">
    <location>
        <position position="212"/>
    </location>
    <ligand>
        <name>Zn(2+)</name>
        <dbReference type="ChEBI" id="CHEBI:29105"/>
        <label>2</label>
        <note>catalytic</note>
    </ligand>
</feature>
<evidence type="ECO:0000256" key="4">
    <source>
        <dbReference type="ARBA" id="ARBA00022723"/>
    </source>
</evidence>
<reference evidence="10 11" key="1">
    <citation type="submission" date="2021-01" db="EMBL/GenBank/DDBJ databases">
        <title>Genomic Encyclopedia of Type Strains, Phase IV (KMG-IV): sequencing the most valuable type-strain genomes for metagenomic binning, comparative biology and taxonomic classification.</title>
        <authorList>
            <person name="Goeker M."/>
        </authorList>
    </citation>
    <scope>NUCLEOTIDE SEQUENCE [LARGE SCALE GENOMIC DNA]</scope>
    <source>
        <strain evidence="10 11">DSM 28236</strain>
    </source>
</reference>
<feature type="binding site" evidence="8">
    <location>
        <position position="141"/>
    </location>
    <ligand>
        <name>Zn(2+)</name>
        <dbReference type="ChEBI" id="CHEBI:29105"/>
        <label>1</label>
        <note>catalytic</note>
    </ligand>
</feature>
<evidence type="ECO:0000259" key="9">
    <source>
        <dbReference type="Pfam" id="PF12706"/>
    </source>
</evidence>
<dbReference type="EMBL" id="JAFBER010000016">
    <property type="protein sequence ID" value="MBM7646145.1"/>
    <property type="molecule type" value="Genomic_DNA"/>
</dbReference>
<keyword evidence="3 8" id="KW-0540">Nuclease</keyword>
<dbReference type="PANTHER" id="PTHR46018:SF2">
    <property type="entry name" value="ZINC PHOSPHODIESTERASE ELAC PROTEIN 1"/>
    <property type="match status" value="1"/>
</dbReference>
<evidence type="ECO:0000256" key="2">
    <source>
        <dbReference type="ARBA" id="ARBA00022694"/>
    </source>
</evidence>
<organism evidence="10 11">
    <name type="scientific">Scopulibacillus daqui</name>
    <dbReference type="NCBI Taxonomy" id="1469162"/>
    <lineage>
        <taxon>Bacteria</taxon>
        <taxon>Bacillati</taxon>
        <taxon>Bacillota</taxon>
        <taxon>Bacilli</taxon>
        <taxon>Bacillales</taxon>
        <taxon>Sporolactobacillaceae</taxon>
        <taxon>Scopulibacillus</taxon>
    </lineage>
</organism>
<evidence type="ECO:0000313" key="11">
    <source>
        <dbReference type="Proteomes" id="UP000808914"/>
    </source>
</evidence>
<dbReference type="NCBIfam" id="NF000801">
    <property type="entry name" value="PRK00055.1-3"/>
    <property type="match status" value="1"/>
</dbReference>
<feature type="active site" description="Proton acceptor" evidence="8">
    <location>
        <position position="67"/>
    </location>
</feature>
<dbReference type="EC" id="3.1.26.11" evidence="8"/>
<dbReference type="CDD" id="cd07717">
    <property type="entry name" value="RNaseZ_ZiPD-like_MBL-fold"/>
    <property type="match status" value="1"/>
</dbReference>
<gene>
    <name evidence="8" type="primary">rnz</name>
    <name evidence="10" type="ORF">JOD45_002371</name>
</gene>
<comment type="subunit">
    <text evidence="1 8">Homodimer.</text>
</comment>
<feature type="binding site" evidence="8">
    <location>
        <position position="63"/>
    </location>
    <ligand>
        <name>Zn(2+)</name>
        <dbReference type="ChEBI" id="CHEBI:29105"/>
        <label>1</label>
        <note>catalytic</note>
    </ligand>
</feature>
<feature type="binding site" evidence="8">
    <location>
        <position position="68"/>
    </location>
    <ligand>
        <name>Zn(2+)</name>
        <dbReference type="ChEBI" id="CHEBI:29105"/>
        <label>2</label>
        <note>catalytic</note>
    </ligand>
</feature>
<keyword evidence="7 8" id="KW-0862">Zinc</keyword>
<comment type="cofactor">
    <cofactor evidence="8">
        <name>Zn(2+)</name>
        <dbReference type="ChEBI" id="CHEBI:29105"/>
    </cofactor>
    <text evidence="8">Binds 2 Zn(2+) ions.</text>
</comment>
<evidence type="ECO:0000256" key="6">
    <source>
        <dbReference type="ARBA" id="ARBA00022801"/>
    </source>
</evidence>
<dbReference type="HAMAP" id="MF_01818">
    <property type="entry name" value="RNase_Z_BN"/>
    <property type="match status" value="1"/>
</dbReference>
<evidence type="ECO:0000256" key="5">
    <source>
        <dbReference type="ARBA" id="ARBA00022759"/>
    </source>
</evidence>
<proteinExistence type="inferred from homology"/>
<dbReference type="PANTHER" id="PTHR46018">
    <property type="entry name" value="ZINC PHOSPHODIESTERASE ELAC PROTEIN 1"/>
    <property type="match status" value="1"/>
</dbReference>
<evidence type="ECO:0000256" key="8">
    <source>
        <dbReference type="HAMAP-Rule" id="MF_01818"/>
    </source>
</evidence>
<dbReference type="InterPro" id="IPR013471">
    <property type="entry name" value="RNase_Z/BN"/>
</dbReference>
<comment type="similarity">
    <text evidence="8">Belongs to the RNase Z family.</text>
</comment>
<dbReference type="NCBIfam" id="TIGR02651">
    <property type="entry name" value="RNase_Z"/>
    <property type="match status" value="1"/>
</dbReference>
<evidence type="ECO:0000256" key="3">
    <source>
        <dbReference type="ARBA" id="ARBA00022722"/>
    </source>
</evidence>
<evidence type="ECO:0000256" key="7">
    <source>
        <dbReference type="ARBA" id="ARBA00022833"/>
    </source>
</evidence>
<keyword evidence="11" id="KW-1185">Reference proteome</keyword>
<comment type="function">
    <text evidence="8">Zinc phosphodiesterase, which displays some tRNA 3'-processing endonuclease activity. Probably involved in tRNA maturation, by removing a 3'-trailer from precursor tRNA.</text>
</comment>
<dbReference type="Pfam" id="PF23023">
    <property type="entry name" value="Anti-Pycsar_Apyc1"/>
    <property type="match status" value="1"/>
</dbReference>
<dbReference type="Pfam" id="PF12706">
    <property type="entry name" value="Lactamase_B_2"/>
    <property type="match status" value="1"/>
</dbReference>
<dbReference type="SUPFAM" id="SSF56281">
    <property type="entry name" value="Metallo-hydrolase/oxidoreductase"/>
    <property type="match status" value="1"/>
</dbReference>
<keyword evidence="2 8" id="KW-0819">tRNA processing</keyword>
<keyword evidence="4 8" id="KW-0479">Metal-binding</keyword>
<feature type="binding site" evidence="8">
    <location>
        <position position="65"/>
    </location>
    <ligand>
        <name>Zn(2+)</name>
        <dbReference type="ChEBI" id="CHEBI:29105"/>
        <label>1</label>
        <note>catalytic</note>
    </ligand>
</feature>
<comment type="catalytic activity">
    <reaction evidence="8">
        <text>Endonucleolytic cleavage of RNA, removing extra 3' nucleotides from tRNA precursor, generating 3' termini of tRNAs. A 3'-hydroxy group is left at the tRNA terminus and a 5'-phosphoryl group is left at the trailer molecule.</text>
        <dbReference type="EC" id="3.1.26.11"/>
    </reaction>
</comment>
<comment type="caution">
    <text evidence="10">The sequence shown here is derived from an EMBL/GenBank/DDBJ whole genome shotgun (WGS) entry which is preliminary data.</text>
</comment>